<reference evidence="2" key="1">
    <citation type="journal article" date="2014" name="PLoS ONE">
        <title>Transcriptome-Based Identification of ABC Transporters in the Western Tarnished Plant Bug Lygus hesperus.</title>
        <authorList>
            <person name="Hull J.J."/>
            <person name="Chaney K."/>
            <person name="Geib S.M."/>
            <person name="Fabrick J.A."/>
            <person name="Brent C.S."/>
            <person name="Walsh D."/>
            <person name="Lavine L.C."/>
        </authorList>
    </citation>
    <scope>NUCLEOTIDE SEQUENCE</scope>
</reference>
<evidence type="ECO:0000256" key="1">
    <source>
        <dbReference type="SAM" id="MobiDB-lite"/>
    </source>
</evidence>
<gene>
    <name evidence="2" type="primary">G7L</name>
    <name evidence="2" type="ORF">CM83_868</name>
</gene>
<organism evidence="2">
    <name type="scientific">Lygus hesperus</name>
    <name type="common">Western plant bug</name>
    <dbReference type="NCBI Taxonomy" id="30085"/>
    <lineage>
        <taxon>Eukaryota</taxon>
        <taxon>Metazoa</taxon>
        <taxon>Ecdysozoa</taxon>
        <taxon>Arthropoda</taxon>
        <taxon>Hexapoda</taxon>
        <taxon>Insecta</taxon>
        <taxon>Pterygota</taxon>
        <taxon>Neoptera</taxon>
        <taxon>Paraneoptera</taxon>
        <taxon>Hemiptera</taxon>
        <taxon>Heteroptera</taxon>
        <taxon>Panheteroptera</taxon>
        <taxon>Cimicomorpha</taxon>
        <taxon>Miridae</taxon>
        <taxon>Mirini</taxon>
        <taxon>Lygus</taxon>
    </lineage>
</organism>
<feature type="compositionally biased region" description="Polar residues" evidence="1">
    <location>
        <begin position="127"/>
        <end position="139"/>
    </location>
</feature>
<reference evidence="2" key="2">
    <citation type="submission" date="2014-07" db="EMBL/GenBank/DDBJ databases">
        <authorList>
            <person name="Hull J."/>
        </authorList>
    </citation>
    <scope>NUCLEOTIDE SEQUENCE</scope>
</reference>
<dbReference type="AlphaFoldDB" id="A0A0A9Z8H4"/>
<accession>A0A0A9Z8H4</accession>
<dbReference type="EMBL" id="GBHO01002042">
    <property type="protein sequence ID" value="JAG41562.1"/>
    <property type="molecule type" value="Transcribed_RNA"/>
</dbReference>
<sequence length="167" mass="18440">LFVRNLPSDGTVEAMRKTLRDALKANVKPDPAVVAQLQPREELDGCEERVGELKELIEVLDTRNTHDVKRIDARLWHWYNRMDRQTYSTPQLETLRQGYLQVLRRLIGIVGACLQPDTSAAGVLPPSGTNDTENATENQDGGDGTTGELPRPPVPPGSDDVDSLGQN</sequence>
<protein>
    <submittedName>
        <fullName evidence="2">Assembly protein G7</fullName>
    </submittedName>
</protein>
<feature type="non-terminal residue" evidence="2">
    <location>
        <position position="167"/>
    </location>
</feature>
<feature type="non-terminal residue" evidence="2">
    <location>
        <position position="1"/>
    </location>
</feature>
<evidence type="ECO:0000313" key="2">
    <source>
        <dbReference type="EMBL" id="JAG41562.1"/>
    </source>
</evidence>
<proteinExistence type="predicted"/>
<feature type="region of interest" description="Disordered" evidence="1">
    <location>
        <begin position="121"/>
        <end position="167"/>
    </location>
</feature>
<name>A0A0A9Z8H4_LYGHE</name>